<name>A0AAV4EDM7_9GAST</name>
<dbReference type="Proteomes" id="UP000762676">
    <property type="component" value="Unassembled WGS sequence"/>
</dbReference>
<reference evidence="2 3" key="1">
    <citation type="journal article" date="2021" name="Elife">
        <title>Chloroplast acquisition without the gene transfer in kleptoplastic sea slugs, Plakobranchus ocellatus.</title>
        <authorList>
            <person name="Maeda T."/>
            <person name="Takahashi S."/>
            <person name="Yoshida T."/>
            <person name="Shimamura S."/>
            <person name="Takaki Y."/>
            <person name="Nagai Y."/>
            <person name="Toyoda A."/>
            <person name="Suzuki Y."/>
            <person name="Arimoto A."/>
            <person name="Ishii H."/>
            <person name="Satoh N."/>
            <person name="Nishiyama T."/>
            <person name="Hasebe M."/>
            <person name="Maruyama T."/>
            <person name="Minagawa J."/>
            <person name="Obokata J."/>
            <person name="Shigenobu S."/>
        </authorList>
    </citation>
    <scope>NUCLEOTIDE SEQUENCE [LARGE SCALE GENOMIC DNA]</scope>
</reference>
<protein>
    <recommendedName>
        <fullName evidence="4">Ig-like domain-containing protein</fullName>
    </recommendedName>
</protein>
<keyword evidence="3" id="KW-1185">Reference proteome</keyword>
<evidence type="ECO:0000313" key="3">
    <source>
        <dbReference type="Proteomes" id="UP000762676"/>
    </source>
</evidence>
<comment type="caution">
    <text evidence="2">The sequence shown here is derived from an EMBL/GenBank/DDBJ whole genome shotgun (WGS) entry which is preliminary data.</text>
</comment>
<dbReference type="AlphaFoldDB" id="A0AAV4EDM7"/>
<organism evidence="2 3">
    <name type="scientific">Elysia marginata</name>
    <dbReference type="NCBI Taxonomy" id="1093978"/>
    <lineage>
        <taxon>Eukaryota</taxon>
        <taxon>Metazoa</taxon>
        <taxon>Spiralia</taxon>
        <taxon>Lophotrochozoa</taxon>
        <taxon>Mollusca</taxon>
        <taxon>Gastropoda</taxon>
        <taxon>Heterobranchia</taxon>
        <taxon>Euthyneura</taxon>
        <taxon>Panpulmonata</taxon>
        <taxon>Sacoglossa</taxon>
        <taxon>Placobranchoidea</taxon>
        <taxon>Plakobranchidae</taxon>
        <taxon>Elysia</taxon>
    </lineage>
</organism>
<dbReference type="EMBL" id="BMAT01000051">
    <property type="protein sequence ID" value="GFR58616.1"/>
    <property type="molecule type" value="Genomic_DNA"/>
</dbReference>
<feature type="chain" id="PRO_5043595908" description="Ig-like domain-containing protein" evidence="1">
    <location>
        <begin position="21"/>
        <end position="265"/>
    </location>
</feature>
<gene>
    <name evidence="2" type="ORF">ElyMa_000035600</name>
</gene>
<keyword evidence="1" id="KW-0732">Signal</keyword>
<proteinExistence type="predicted"/>
<evidence type="ECO:0008006" key="4">
    <source>
        <dbReference type="Google" id="ProtNLM"/>
    </source>
</evidence>
<evidence type="ECO:0000256" key="1">
    <source>
        <dbReference type="SAM" id="SignalP"/>
    </source>
</evidence>
<feature type="signal peptide" evidence="1">
    <location>
        <begin position="1"/>
        <end position="20"/>
    </location>
</feature>
<accession>A0AAV4EDM7</accession>
<sequence>MIVYQLGLLVFLLVSQHGLTSPVQNGSDRSIPFQLTVTPSLANRYTPKNMSLRCESNRSVLNTFTQIFRTRIVKKSLSGWDLIAEQRDNEDSPTVVGNIKATGNTKGALSNVFLEISCNSTKPDCFGIFRCEVIGSDVKDNSAMVSSSSLEVNEFNNLIYYLVNASADTQENVQEIENFMDTEVAKLNGGCKGLSRSVETKDTAFETKLDKIETSQESFEAASQERDSMNDKRFQRIEYSLLSHEDRLVKLERVMEGLYQWPSDN</sequence>
<evidence type="ECO:0000313" key="2">
    <source>
        <dbReference type="EMBL" id="GFR58616.1"/>
    </source>
</evidence>